<evidence type="ECO:0008006" key="7">
    <source>
        <dbReference type="Google" id="ProtNLM"/>
    </source>
</evidence>
<sequence length="697" mass="77721">MEHIRLHHSFTPSKRSFQSQFRKWDFPLKQNSVNQNDELLSRVRELWEQNLPQKEMLRILGQEGFDIKPRELVRLRSRNRLLLRDPRGDKAQGTGSPGQSTDITNHEPRSPSHSSRRSTPSTPASKAALSPGVAVSFGHDEQAADETLMDAVSLPLSPKPGRKPRGRARRRAGHVVDPTARPPRFPSETTLDEARIILGLDTVGYRAVRTAFQGICEECAVVKKTLAGPKRWETVKSRLVQEVVQLQTPLWVNQENIESKKLALDIICTDVTKRMRDGDKRITVSDAKRILAVNPEESRQLRSSFYQLLVSGEDQFTCKSKAGPEQWNRLMQQWIGGSEIIHGLLAGDPSTPGNQDRRKALDILASDVMKRLRDEKARKGQPKGRQRRTQQPEPPRWTLPDVTASIHRQRRPITHPHIHTACTRRLLRASRAREMARCPIPSTTTTAHRRCNFARLPADSMGISLAVGLQSSQDVGIHAHRRVEVAHHGHAVRHQILSGLLLTHSPETSFVDQQFIASFGIEPGPQLFHHMSTPSTAPGAANPFTPVSTIAVYLRPHPLSTYPLRPELWIATLDTQSLERLQQVAIDKYPKATCVKIEGVLKDPKGSELLVHIDDDGKLAAYLAHVEGSTPTFNVQLEQMESPLNFCEAHADRPTAPRGSPMLDSMAAFNNPGPGPEMTPQLRIQHPDGAAGHTSGS</sequence>
<comment type="caution">
    <text evidence="5">The sequence shown here is derived from an EMBL/GenBank/DDBJ whole genome shotgun (WGS) entry which is preliminary data.</text>
</comment>
<dbReference type="Pfam" id="PF24962">
    <property type="entry name" value="DUF7767"/>
    <property type="match status" value="1"/>
</dbReference>
<feature type="region of interest" description="Disordered" evidence="1">
    <location>
        <begin position="373"/>
        <end position="399"/>
    </location>
</feature>
<feature type="compositionally biased region" description="Basic residues" evidence="1">
    <location>
        <begin position="160"/>
        <end position="173"/>
    </location>
</feature>
<dbReference type="AlphaFoldDB" id="A0A9P1H9Q6"/>
<feature type="domain" description="Tri-helical" evidence="3">
    <location>
        <begin position="287"/>
        <end position="375"/>
    </location>
</feature>
<dbReference type="EMBL" id="CALLCH030000018">
    <property type="protein sequence ID" value="CAI4218535.1"/>
    <property type="molecule type" value="Genomic_DNA"/>
</dbReference>
<dbReference type="InterPro" id="IPR057940">
    <property type="entry name" value="Tri-helical_dom"/>
</dbReference>
<evidence type="ECO:0000259" key="4">
    <source>
        <dbReference type="Pfam" id="PF24962"/>
    </source>
</evidence>
<organism evidence="5 6">
    <name type="scientific">Parascedosporium putredinis</name>
    <dbReference type="NCBI Taxonomy" id="1442378"/>
    <lineage>
        <taxon>Eukaryota</taxon>
        <taxon>Fungi</taxon>
        <taxon>Dikarya</taxon>
        <taxon>Ascomycota</taxon>
        <taxon>Pezizomycotina</taxon>
        <taxon>Sordariomycetes</taxon>
        <taxon>Hypocreomycetidae</taxon>
        <taxon>Microascales</taxon>
        <taxon>Microascaceae</taxon>
        <taxon>Parascedosporium</taxon>
    </lineage>
</organism>
<feature type="compositionally biased region" description="Low complexity" evidence="1">
    <location>
        <begin position="111"/>
        <end position="125"/>
    </location>
</feature>
<evidence type="ECO:0000259" key="2">
    <source>
        <dbReference type="Pfam" id="PF14420"/>
    </source>
</evidence>
<name>A0A9P1H9Q6_9PEZI</name>
<evidence type="ECO:0000259" key="3">
    <source>
        <dbReference type="Pfam" id="PF24465"/>
    </source>
</evidence>
<evidence type="ECO:0000313" key="6">
    <source>
        <dbReference type="Proteomes" id="UP000838763"/>
    </source>
</evidence>
<keyword evidence="6" id="KW-1185">Reference proteome</keyword>
<feature type="compositionally biased region" description="Basic residues" evidence="1">
    <location>
        <begin position="379"/>
        <end position="388"/>
    </location>
</feature>
<dbReference type="PANTHER" id="PTHR38788">
    <property type="entry name" value="CLR5 DOMAIN-CONTAINING PROTEIN"/>
    <property type="match status" value="1"/>
</dbReference>
<dbReference type="Pfam" id="PF24465">
    <property type="entry name" value="Tri-helical"/>
    <property type="match status" value="2"/>
</dbReference>
<dbReference type="PANTHER" id="PTHR38788:SF5">
    <property type="entry name" value="CLR5 DOMAIN-CONTAINING PROTEIN"/>
    <property type="match status" value="1"/>
</dbReference>
<feature type="domain" description="Clr5" evidence="2">
    <location>
        <begin position="1"/>
        <end position="27"/>
    </location>
</feature>
<dbReference type="InterPro" id="IPR025676">
    <property type="entry name" value="Clr5_dom"/>
</dbReference>
<feature type="domain" description="Tri-helical" evidence="3">
    <location>
        <begin position="194"/>
        <end position="277"/>
    </location>
</feature>
<reference evidence="5" key="1">
    <citation type="submission" date="2022-11" db="EMBL/GenBank/DDBJ databases">
        <authorList>
            <person name="Scott C."/>
            <person name="Bruce N."/>
        </authorList>
    </citation>
    <scope>NUCLEOTIDE SEQUENCE</scope>
</reference>
<dbReference type="InterPro" id="IPR056669">
    <property type="entry name" value="DUF7767"/>
</dbReference>
<feature type="region of interest" description="Disordered" evidence="1">
    <location>
        <begin position="83"/>
        <end position="132"/>
    </location>
</feature>
<feature type="compositionally biased region" description="Polar residues" evidence="1">
    <location>
        <begin position="93"/>
        <end position="103"/>
    </location>
</feature>
<gene>
    <name evidence="5" type="ORF">PPNO1_LOCUS8117</name>
</gene>
<feature type="region of interest" description="Disordered" evidence="1">
    <location>
        <begin position="149"/>
        <end position="187"/>
    </location>
</feature>
<protein>
    <recommendedName>
        <fullName evidence="7">Clr5 domain-containing protein</fullName>
    </recommendedName>
</protein>
<feature type="region of interest" description="Disordered" evidence="1">
    <location>
        <begin position="653"/>
        <end position="697"/>
    </location>
</feature>
<dbReference type="OrthoDB" id="4115389at2759"/>
<feature type="domain" description="DUF7767" evidence="4">
    <location>
        <begin position="548"/>
        <end position="639"/>
    </location>
</feature>
<evidence type="ECO:0000313" key="5">
    <source>
        <dbReference type="EMBL" id="CAI4218535.1"/>
    </source>
</evidence>
<evidence type="ECO:0000256" key="1">
    <source>
        <dbReference type="SAM" id="MobiDB-lite"/>
    </source>
</evidence>
<dbReference type="Proteomes" id="UP000838763">
    <property type="component" value="Unassembled WGS sequence"/>
</dbReference>
<dbReference type="Pfam" id="PF14420">
    <property type="entry name" value="Clr5"/>
    <property type="match status" value="1"/>
</dbReference>
<proteinExistence type="predicted"/>
<accession>A0A9P1H9Q6</accession>